<comment type="caution">
    <text evidence="1">The sequence shown here is derived from an EMBL/GenBank/DDBJ whole genome shotgun (WGS) entry which is preliminary data.</text>
</comment>
<reference evidence="1" key="1">
    <citation type="submission" date="2020-05" db="EMBL/GenBank/DDBJ databases">
        <title>Large-scale comparative analyses of tick genomes elucidate their genetic diversity and vector capacities.</title>
        <authorList>
            <person name="Jia N."/>
            <person name="Wang J."/>
            <person name="Shi W."/>
            <person name="Du L."/>
            <person name="Sun Y."/>
            <person name="Zhan W."/>
            <person name="Jiang J."/>
            <person name="Wang Q."/>
            <person name="Zhang B."/>
            <person name="Ji P."/>
            <person name="Sakyi L.B."/>
            <person name="Cui X."/>
            <person name="Yuan T."/>
            <person name="Jiang B."/>
            <person name="Yang W."/>
            <person name="Lam T.T.-Y."/>
            <person name="Chang Q."/>
            <person name="Ding S."/>
            <person name="Wang X."/>
            <person name="Zhu J."/>
            <person name="Ruan X."/>
            <person name="Zhao L."/>
            <person name="Wei J."/>
            <person name="Que T."/>
            <person name="Du C."/>
            <person name="Cheng J."/>
            <person name="Dai P."/>
            <person name="Han X."/>
            <person name="Huang E."/>
            <person name="Gao Y."/>
            <person name="Liu J."/>
            <person name="Shao H."/>
            <person name="Ye R."/>
            <person name="Li L."/>
            <person name="Wei W."/>
            <person name="Wang X."/>
            <person name="Wang C."/>
            <person name="Yang T."/>
            <person name="Huo Q."/>
            <person name="Li W."/>
            <person name="Guo W."/>
            <person name="Chen H."/>
            <person name="Zhou L."/>
            <person name="Ni X."/>
            <person name="Tian J."/>
            <person name="Zhou Y."/>
            <person name="Sheng Y."/>
            <person name="Liu T."/>
            <person name="Pan Y."/>
            <person name="Xia L."/>
            <person name="Li J."/>
            <person name="Zhao F."/>
            <person name="Cao W."/>
        </authorList>
    </citation>
    <scope>NUCLEOTIDE SEQUENCE</scope>
    <source>
        <strain evidence="1">Hyas-2018</strain>
    </source>
</reference>
<gene>
    <name evidence="1" type="ORF">HPB50_002719</name>
</gene>
<proteinExistence type="predicted"/>
<dbReference type="Proteomes" id="UP000821845">
    <property type="component" value="Chromosome 1"/>
</dbReference>
<keyword evidence="2" id="KW-1185">Reference proteome</keyword>
<evidence type="ECO:0000313" key="2">
    <source>
        <dbReference type="Proteomes" id="UP000821845"/>
    </source>
</evidence>
<name>A0ACB7TDZ5_HYAAI</name>
<protein>
    <submittedName>
        <fullName evidence="1">Uncharacterized protein</fullName>
    </submittedName>
</protein>
<sequence length="1654" mass="178233">MAPRGALPLSSCVVSVLLRLVVCQRGAINARENLGIAHGEPDHNNFPNSNNTSDSASRQASNTPTTAVIVVLAITMLLLVAGYAYRKMWRRRDSSCSTSSSRSKRKRERHPSTSSSTTFILAEQLSSPDIDSARELLAGDSEVFEVQDESRRHPRSPYLGTRLRDSSLPPRHGPRYIRQLDDNSFKQASGSSAVQEGDRSSSDGNEQVELRLRSTPGAEKPDEDPTDKPLSPQKMRRLAYLSRRTTGGDLDDSETNTSSYSPVHMLGPRDERMQKFLDKQKVVVTVEPHRRRSLGMAPSPPSEVPLRRPELAQPESMDDSFMKDLKRRRAHEACFSEDLPIPASTTRSVSAERLLLPGAAVQSDAAKATTAKSSPGKMIALSRKSCREAVPPTTARVTFGGSVAAVSTKEVQKRNARTVQQESGLVNTIGPPTAAEETWQPSQEEATTHLELTAESGHVIPTPDKSSMIAEFYNAKARCPWSPRSLRSSIAVDRTEADKSPRLAQYEKSSSAVARPIHFPVAVAAEGSNLYIKGTQSHAQHEDTRMSDPADSLPEKNSRQKRPTSAVLQDMENGANSAQGRGSLASCQNAALQDGLADDDKGGKKEKFRNDHIDIEKVGDLARLLSRLIRVPDKAEDASSDKDSGLPNVQRPIKSKGDKGKQSHTARTTVNTDAVVTAHSEENVAGIFPYFSRVISSGAHQKSADRKPSSAVHTDVGKAGLSQEQRASKQDPLMETFLSKGAYRQAPELLEVRAKRLDIKKRKHIPKDNHSRNKHGVTAKITKTKPCDKITFPGQSLQQTTTSETSTNSEKYGSDHTDGRLLEAVTFIAPQGCPGWTPIEAASATQRISVGEESFLLTGSLGSIGEATDISLNLSDIADMRNFLTNESSAFSTRSGTTPTRAPKKPPKEYTTKRLQPPPHTTKRPFSKVLASLEGQATEILNYNTTSGVQEIETAPNESSSGGARLSSSQLAIDYETLKEATYERISTGHPGTDSSMAFLNGGVREVFSSTGSSAHDPTAKVPASSNAVKTTSVDSDRASKESVGVLPTFFDSSEGTVPPSESVSLSFMSSISTSSSNALYRITDLADLARLECSAALVNRETGDGGAVLRIPVPRLASSSAVHTESSRHPALSFTERGALTQRRPEPAGRSGRLPLTQRHDIGLHIATSRPWTEDVEKVVMQGNKHYLGHHASRYPTAKLATSLEEAEYARLKVHGQGQPESPASPDATDALTSTSRPGDPTRESCEPTVDLTQRSTISSGSDLDTVEFHENNLEQPLKLSESILLQHPHVGLRDFNTIDFSWAPDSEGGAESKDETLEAQVKGEEALDLKTSPKLDADEQTSEKVNPANFSTTTVDYERWLEVEGAVSTRRTVDAAATRATEPIIRVTPPLSSEQRVTPPNSSVTRRFPGGLFRYGNPGQQGVGCGLTQSSATIRLRHGSPQVLLSTGMNEPTFESIYNAILQPAPEMVADPELNAPSAAPSSPRPTSPTQTSSCDGALNTALPIESPQDRFKANETDTIGTTGTGSPVGWCTSRLYSTRRRSLPDSSVLAPMAAPSVEHAESRSDAARETTRLGGSNGPTSVSACSNGTDNNAAGVEGPTPVQPDTLTDSQETPVELMSPFFSFDDTVSSVSIKADANVDRPGSLAPDKQD</sequence>
<evidence type="ECO:0000313" key="1">
    <source>
        <dbReference type="EMBL" id="KAH6944346.1"/>
    </source>
</evidence>
<accession>A0ACB7TDZ5</accession>
<organism evidence="1 2">
    <name type="scientific">Hyalomma asiaticum</name>
    <name type="common">Tick</name>
    <dbReference type="NCBI Taxonomy" id="266040"/>
    <lineage>
        <taxon>Eukaryota</taxon>
        <taxon>Metazoa</taxon>
        <taxon>Ecdysozoa</taxon>
        <taxon>Arthropoda</taxon>
        <taxon>Chelicerata</taxon>
        <taxon>Arachnida</taxon>
        <taxon>Acari</taxon>
        <taxon>Parasitiformes</taxon>
        <taxon>Ixodida</taxon>
        <taxon>Ixodoidea</taxon>
        <taxon>Ixodidae</taxon>
        <taxon>Hyalomminae</taxon>
        <taxon>Hyalomma</taxon>
    </lineage>
</organism>
<dbReference type="EMBL" id="CM023481">
    <property type="protein sequence ID" value="KAH6944346.1"/>
    <property type="molecule type" value="Genomic_DNA"/>
</dbReference>